<feature type="compositionally biased region" description="Polar residues" evidence="1">
    <location>
        <begin position="280"/>
        <end position="309"/>
    </location>
</feature>
<dbReference type="EMBL" id="JAQGDS010000013">
    <property type="protein sequence ID" value="KAJ6256362.1"/>
    <property type="molecule type" value="Genomic_DNA"/>
</dbReference>
<feature type="region of interest" description="Disordered" evidence="1">
    <location>
        <begin position="609"/>
        <end position="669"/>
    </location>
</feature>
<dbReference type="Proteomes" id="UP001221413">
    <property type="component" value="Unassembled WGS sequence"/>
</dbReference>
<gene>
    <name evidence="2" type="ORF">Dda_8862</name>
</gene>
<evidence type="ECO:0000313" key="3">
    <source>
        <dbReference type="Proteomes" id="UP001221413"/>
    </source>
</evidence>
<reference evidence="2" key="1">
    <citation type="submission" date="2023-01" db="EMBL/GenBank/DDBJ databases">
        <title>The chitinases involved in constricting ring structure development in the nematode-trapping fungus Drechslerella dactyloides.</title>
        <authorList>
            <person name="Wang R."/>
            <person name="Zhang L."/>
            <person name="Tang P."/>
            <person name="Li S."/>
            <person name="Liang L."/>
        </authorList>
    </citation>
    <scope>NUCLEOTIDE SEQUENCE</scope>
    <source>
        <strain evidence="2">YMF1.00031</strain>
    </source>
</reference>
<protein>
    <submittedName>
        <fullName evidence="2">Uncharacterized protein</fullName>
    </submittedName>
</protein>
<dbReference type="AlphaFoldDB" id="A0AAD6ITY4"/>
<keyword evidence="3" id="KW-1185">Reference proteome</keyword>
<evidence type="ECO:0000313" key="2">
    <source>
        <dbReference type="EMBL" id="KAJ6256362.1"/>
    </source>
</evidence>
<evidence type="ECO:0000256" key="1">
    <source>
        <dbReference type="SAM" id="MobiDB-lite"/>
    </source>
</evidence>
<sequence length="669" mass="75858">MFPQCTWAAMRLASMKRMNILCINLLVILAFAEPSCAFYRLWGYTDLQNNPPDPATLKSQAISLNRNARADLKALCHNFPDPHGTELGILRVAAFMNHGTNPLQAIGLWQEKDFNCGKAAPKLIIYLKPGFEVQAIDLRPFGGEWVYTNWKQIVPGTTDWITYVQPELSGNQNQGAGFVKRLTRDAEDHSIVTNAETIWDKEAPKTAWETDRKTSELARETAKKYFDNFFKTELKWIQDIDKTKPLAEERRKELQDALDVGKQDLQAQLQIYETKRNRNPRPTQNAQPQSSTRNQMSSIGPGSQPQAGQPYQVPFWGYQDPQTFRQQNPSARLGFGNMMVEDDTIQVKKLEDVPNVKQDDDSSIEEIIKKEEAVLQPNDERGGDTFGGQESEGMTLTMQDPMFGNLRQPFRPLILTPPPTSNMMNPIQLNIQNRILSNTNTDNLGGRSDPVQTSRQLQDLILSSSLGQQYQRMLQFQPILPSDWYRRTQAIHPFGSMGNIVPTNPKRLEQLGAPVLQPPYSDLPSLNTKRPLPQTNEPVFERGEEEQVIDSRKRFFSTNNRQNPAIVLNTPETKQDTLGQEPTGREFIQDFLRRVQDVDAKRMRIAVMRQQSDRDEAARRLRPNPGLSLAPESLSSPLPSQEDGGNPNIPLFQERFSENSGSPGNRPGY</sequence>
<accession>A0AAD6ITY4</accession>
<name>A0AAD6ITY4_DREDA</name>
<proteinExistence type="predicted"/>
<feature type="compositionally biased region" description="Low complexity" evidence="1">
    <location>
        <begin position="625"/>
        <end position="640"/>
    </location>
</feature>
<feature type="region of interest" description="Disordered" evidence="1">
    <location>
        <begin position="272"/>
        <end position="317"/>
    </location>
</feature>
<organism evidence="2 3">
    <name type="scientific">Drechslerella dactyloides</name>
    <name type="common">Nematode-trapping fungus</name>
    <name type="synonym">Arthrobotrys dactyloides</name>
    <dbReference type="NCBI Taxonomy" id="74499"/>
    <lineage>
        <taxon>Eukaryota</taxon>
        <taxon>Fungi</taxon>
        <taxon>Dikarya</taxon>
        <taxon>Ascomycota</taxon>
        <taxon>Pezizomycotina</taxon>
        <taxon>Orbiliomycetes</taxon>
        <taxon>Orbiliales</taxon>
        <taxon>Orbiliaceae</taxon>
        <taxon>Drechslerella</taxon>
    </lineage>
</organism>
<comment type="caution">
    <text evidence="2">The sequence shown here is derived from an EMBL/GenBank/DDBJ whole genome shotgun (WGS) entry which is preliminary data.</text>
</comment>